<dbReference type="GO" id="GO:0003677">
    <property type="term" value="F:DNA binding"/>
    <property type="evidence" value="ECO:0007669"/>
    <property type="project" value="UniProtKB-UniRule"/>
</dbReference>
<dbReference type="PANTHER" id="PTHR12532:SF6">
    <property type="entry name" value="TRANSCRIPTIONAL REGULATORY PROTEIN YEBC-RELATED"/>
    <property type="match status" value="1"/>
</dbReference>
<dbReference type="Gene3D" id="1.10.10.200">
    <property type="match status" value="1"/>
</dbReference>
<evidence type="ECO:0000313" key="9">
    <source>
        <dbReference type="EMBL" id="TDV24448.1"/>
    </source>
</evidence>
<protein>
    <recommendedName>
        <fullName evidence="6">Probable transcriptional regulatory protein BCF59_0418</fullName>
    </recommendedName>
</protein>
<dbReference type="Proteomes" id="UP000295757">
    <property type="component" value="Unassembled WGS sequence"/>
</dbReference>
<evidence type="ECO:0000256" key="6">
    <source>
        <dbReference type="HAMAP-Rule" id="MF_00693"/>
    </source>
</evidence>
<name>A0A4R7UD97_9BACT</name>
<evidence type="ECO:0000256" key="5">
    <source>
        <dbReference type="ARBA" id="ARBA00023163"/>
    </source>
</evidence>
<dbReference type="InterPro" id="IPR029072">
    <property type="entry name" value="YebC-like"/>
</dbReference>
<keyword evidence="5 6" id="KW-0804">Transcription</keyword>
<dbReference type="InterPro" id="IPR049083">
    <property type="entry name" value="TACO1_YebC_N"/>
</dbReference>
<evidence type="ECO:0000256" key="1">
    <source>
        <dbReference type="ARBA" id="ARBA00008724"/>
    </source>
</evidence>
<dbReference type="EMBL" id="SOCN01000001">
    <property type="protein sequence ID" value="TDV24448.1"/>
    <property type="molecule type" value="Genomic_DNA"/>
</dbReference>
<keyword evidence="3 6" id="KW-0805">Transcription regulation</keyword>
<dbReference type="InterPro" id="IPR048300">
    <property type="entry name" value="TACO1_YebC-like_2nd/3rd_dom"/>
</dbReference>
<keyword evidence="4 6" id="KW-0238">DNA-binding</keyword>
<dbReference type="Pfam" id="PF20772">
    <property type="entry name" value="TACO1_YebC_N"/>
    <property type="match status" value="1"/>
</dbReference>
<comment type="similarity">
    <text evidence="1 6">Belongs to the TACO1 family.</text>
</comment>
<feature type="domain" description="TACO1/YebC-like N-terminal" evidence="8">
    <location>
        <begin position="5"/>
        <end position="74"/>
    </location>
</feature>
<keyword evidence="2 6" id="KW-0963">Cytoplasm</keyword>
<dbReference type="NCBIfam" id="TIGR01033">
    <property type="entry name" value="YebC/PmpR family DNA-binding transcriptional regulator"/>
    <property type="match status" value="1"/>
</dbReference>
<proteinExistence type="inferred from homology"/>
<evidence type="ECO:0000313" key="10">
    <source>
        <dbReference type="Proteomes" id="UP000295757"/>
    </source>
</evidence>
<dbReference type="OrthoDB" id="9781053at2"/>
<dbReference type="AlphaFoldDB" id="A0A4R7UD97"/>
<dbReference type="Gene3D" id="3.30.70.980">
    <property type="match status" value="2"/>
</dbReference>
<dbReference type="Pfam" id="PF01709">
    <property type="entry name" value="Transcrip_reg"/>
    <property type="match status" value="1"/>
</dbReference>
<dbReference type="GO" id="GO:0005829">
    <property type="term" value="C:cytosol"/>
    <property type="evidence" value="ECO:0007669"/>
    <property type="project" value="TreeGrafter"/>
</dbReference>
<evidence type="ECO:0000256" key="3">
    <source>
        <dbReference type="ARBA" id="ARBA00023015"/>
    </source>
</evidence>
<dbReference type="GO" id="GO:0006355">
    <property type="term" value="P:regulation of DNA-templated transcription"/>
    <property type="evidence" value="ECO:0007669"/>
    <property type="project" value="UniProtKB-UniRule"/>
</dbReference>
<dbReference type="FunFam" id="1.10.10.200:FF:000002">
    <property type="entry name" value="Probable transcriptional regulatory protein CLM62_37755"/>
    <property type="match status" value="1"/>
</dbReference>
<organism evidence="9 10">
    <name type="scientific">Mycoplasmopsis mustelae</name>
    <dbReference type="NCBI Taxonomy" id="171289"/>
    <lineage>
        <taxon>Bacteria</taxon>
        <taxon>Bacillati</taxon>
        <taxon>Mycoplasmatota</taxon>
        <taxon>Mycoplasmoidales</taxon>
        <taxon>Metamycoplasmataceae</taxon>
        <taxon>Mycoplasmopsis</taxon>
    </lineage>
</organism>
<dbReference type="RefSeq" id="WP_134110744.1">
    <property type="nucleotide sequence ID" value="NZ_SOCN01000001.1"/>
</dbReference>
<dbReference type="InterPro" id="IPR017856">
    <property type="entry name" value="Integrase-like_N"/>
</dbReference>
<evidence type="ECO:0000259" key="8">
    <source>
        <dbReference type="Pfam" id="PF20772"/>
    </source>
</evidence>
<comment type="caution">
    <text evidence="9">The sequence shown here is derived from an EMBL/GenBank/DDBJ whole genome shotgun (WGS) entry which is preliminary data.</text>
</comment>
<dbReference type="SUPFAM" id="SSF75625">
    <property type="entry name" value="YebC-like"/>
    <property type="match status" value="1"/>
</dbReference>
<comment type="subcellular location">
    <subcellularLocation>
        <location evidence="6">Cytoplasm</location>
    </subcellularLocation>
</comment>
<accession>A0A4R7UD97</accession>
<evidence type="ECO:0000256" key="2">
    <source>
        <dbReference type="ARBA" id="ARBA00022490"/>
    </source>
</evidence>
<evidence type="ECO:0000259" key="7">
    <source>
        <dbReference type="Pfam" id="PF01709"/>
    </source>
</evidence>
<dbReference type="NCBIfam" id="NF009044">
    <property type="entry name" value="PRK12378.1"/>
    <property type="match status" value="1"/>
</dbReference>
<dbReference type="PANTHER" id="PTHR12532">
    <property type="entry name" value="TRANSLATIONAL ACTIVATOR OF CYTOCHROME C OXIDASE 1"/>
    <property type="match status" value="1"/>
</dbReference>
<keyword evidence="10" id="KW-1185">Reference proteome</keyword>
<gene>
    <name evidence="9" type="ORF">BCF59_0418</name>
</gene>
<sequence>MAGHSHSANIAHRKGAQDAARGKIFQKLSKEIFVAAQSGPDPDKNPTLKLAISKAKAKNMPKDNIERAITKATGTKGSESFTELIFNATISGGATFIVVTLSDNINRVKSNIQAYFNKQNATLGKTGQIPFSFDKKGIIEISKSLINEDDFMVFALENGVEDVKTTEDSLIALCAPENFSEFKNAIETQLKIEDFIQCEVTYIPNIYVAYETEKEAKLLDFVEKLKEDDDVQDVFHNIEITQKQWNELQTYITR</sequence>
<dbReference type="InterPro" id="IPR026564">
    <property type="entry name" value="Transcrip_reg_TACO1-like_dom3"/>
</dbReference>
<dbReference type="NCBIfam" id="NF001030">
    <property type="entry name" value="PRK00110.1"/>
    <property type="match status" value="1"/>
</dbReference>
<feature type="domain" description="TACO1/YebC-like second and third" evidence="7">
    <location>
        <begin position="82"/>
        <end position="238"/>
    </location>
</feature>
<dbReference type="InterPro" id="IPR002876">
    <property type="entry name" value="Transcrip_reg_TACO1-like"/>
</dbReference>
<dbReference type="HAMAP" id="MF_00693">
    <property type="entry name" value="Transcrip_reg_TACO1"/>
    <property type="match status" value="1"/>
</dbReference>
<reference evidence="9 10" key="1">
    <citation type="submission" date="2019-03" db="EMBL/GenBank/DDBJ databases">
        <title>Genomic Encyclopedia of Archaeal and Bacterial Type Strains, Phase II (KMG-II): from individual species to whole genera.</title>
        <authorList>
            <person name="Goeker M."/>
        </authorList>
    </citation>
    <scope>NUCLEOTIDE SEQUENCE [LARGE SCALE GENOMIC DNA]</scope>
    <source>
        <strain evidence="9 10">ATCC 35214</strain>
    </source>
</reference>
<evidence type="ECO:0000256" key="4">
    <source>
        <dbReference type="ARBA" id="ARBA00023125"/>
    </source>
</evidence>